<dbReference type="EMBL" id="CAJVPY010007887">
    <property type="protein sequence ID" value="CAG8688390.1"/>
    <property type="molecule type" value="Genomic_DNA"/>
</dbReference>
<evidence type="ECO:0000313" key="3">
    <source>
        <dbReference type="Proteomes" id="UP000789405"/>
    </source>
</evidence>
<dbReference type="PANTHER" id="PTHR37984:SF5">
    <property type="entry name" value="PROTEIN NYNRIN-LIKE"/>
    <property type="match status" value="1"/>
</dbReference>
<reference evidence="2" key="1">
    <citation type="submission" date="2021-06" db="EMBL/GenBank/DDBJ databases">
        <authorList>
            <person name="Kallberg Y."/>
            <person name="Tangrot J."/>
            <person name="Rosling A."/>
        </authorList>
    </citation>
    <scope>NUCLEOTIDE SEQUENCE</scope>
    <source>
        <strain evidence="2">MA453B</strain>
    </source>
</reference>
<feature type="region of interest" description="Disordered" evidence="1">
    <location>
        <begin position="183"/>
        <end position="217"/>
    </location>
</feature>
<protein>
    <submittedName>
        <fullName evidence="2">6094_t:CDS:1</fullName>
    </submittedName>
</protein>
<dbReference type="OrthoDB" id="2202254at2759"/>
<sequence length="217" mass="25264">MNLQQYQQLKTYLETTKTLNNLNQTQQQRFRKQATHYVVQNDLLFRKNKKTNGLTERFNKTLCSTLAKLVGDYKTTRDTLLPAALFAYHTFPNHTSKYDPFYLIYGHTATLPLDLQLQPEEDISKPPLEQSLKLHVNKITEQLYQQRIQAQSNIQRAQQKQKKYHDCDLKTVKFKISNSSVTIQVSQRKDPEEPSEHESIKTISQETSLGTDDVFIG</sequence>
<proteinExistence type="predicted"/>
<dbReference type="PANTHER" id="PTHR37984">
    <property type="entry name" value="PROTEIN CBG26694"/>
    <property type="match status" value="1"/>
</dbReference>
<name>A0A9N9EPH3_9GLOM</name>
<dbReference type="InterPro" id="IPR036397">
    <property type="entry name" value="RNaseH_sf"/>
</dbReference>
<feature type="compositionally biased region" description="Basic and acidic residues" evidence="1">
    <location>
        <begin position="187"/>
        <end position="200"/>
    </location>
</feature>
<organism evidence="2 3">
    <name type="scientific">Dentiscutata erythropus</name>
    <dbReference type="NCBI Taxonomy" id="1348616"/>
    <lineage>
        <taxon>Eukaryota</taxon>
        <taxon>Fungi</taxon>
        <taxon>Fungi incertae sedis</taxon>
        <taxon>Mucoromycota</taxon>
        <taxon>Glomeromycotina</taxon>
        <taxon>Glomeromycetes</taxon>
        <taxon>Diversisporales</taxon>
        <taxon>Gigasporaceae</taxon>
        <taxon>Dentiscutata</taxon>
    </lineage>
</organism>
<comment type="caution">
    <text evidence="2">The sequence shown here is derived from an EMBL/GenBank/DDBJ whole genome shotgun (WGS) entry which is preliminary data.</text>
</comment>
<dbReference type="InterPro" id="IPR050951">
    <property type="entry name" value="Retrovirus_Pol_polyprotein"/>
</dbReference>
<keyword evidence="3" id="KW-1185">Reference proteome</keyword>
<evidence type="ECO:0000313" key="2">
    <source>
        <dbReference type="EMBL" id="CAG8688390.1"/>
    </source>
</evidence>
<gene>
    <name evidence="2" type="ORF">DERYTH_LOCUS12208</name>
</gene>
<evidence type="ECO:0000256" key="1">
    <source>
        <dbReference type="SAM" id="MobiDB-lite"/>
    </source>
</evidence>
<dbReference type="GO" id="GO:0003676">
    <property type="term" value="F:nucleic acid binding"/>
    <property type="evidence" value="ECO:0007669"/>
    <property type="project" value="InterPro"/>
</dbReference>
<accession>A0A9N9EPH3</accession>
<dbReference type="Gene3D" id="3.30.420.10">
    <property type="entry name" value="Ribonuclease H-like superfamily/Ribonuclease H"/>
    <property type="match status" value="1"/>
</dbReference>
<dbReference type="Proteomes" id="UP000789405">
    <property type="component" value="Unassembled WGS sequence"/>
</dbReference>
<dbReference type="SUPFAM" id="SSF53098">
    <property type="entry name" value="Ribonuclease H-like"/>
    <property type="match status" value="1"/>
</dbReference>
<dbReference type="AlphaFoldDB" id="A0A9N9EPH3"/>
<feature type="compositionally biased region" description="Polar residues" evidence="1">
    <location>
        <begin position="201"/>
        <end position="210"/>
    </location>
</feature>
<dbReference type="InterPro" id="IPR012337">
    <property type="entry name" value="RNaseH-like_sf"/>
</dbReference>